<dbReference type="EMBL" id="CACRXK020010871">
    <property type="protein sequence ID" value="CAB4020272.1"/>
    <property type="molecule type" value="Genomic_DNA"/>
</dbReference>
<proteinExistence type="inferred from homology"/>
<protein>
    <submittedName>
        <fullName evidence="3">Mimitin, mitochondrial</fullName>
    </submittedName>
</protein>
<dbReference type="GO" id="GO:0045271">
    <property type="term" value="C:respiratory chain complex I"/>
    <property type="evidence" value="ECO:0007669"/>
    <property type="project" value="InterPro"/>
</dbReference>
<feature type="compositionally biased region" description="Polar residues" evidence="2">
    <location>
        <begin position="421"/>
        <end position="431"/>
    </location>
</feature>
<sequence>YEEAGGDIRFIRHLVDSVDAVLTNAYVLELLWQEQAAEGDNEIRGHLKNLVSPLFLSILLILADVFSQSAFTSEAAQSDLYPLWDDKANVNKFIGNITKMNEMPVLENPLNRRLRLQYPSIQEGNFTPNFSKPDQQVNILQHDVQFQPRVRHRSQPLTPDDIIRTTEDRLKQLTSEIVREAPIFLAMGEQEENVIKMFDVKSFDYHSSESLREQNNNEFISFAKHLNLSFQVTFHFHDTAAVKSQSDTERFGKLAKDVSEKRSGGKFNETHQDQNKRDRVNQETFIYGNSVPLHSLPLEDLRKEWSKTHLPAILRTNPDKESASKKARREVVTKQKLKHEDYEAGVIPTEWEAWLRGSVDNPPTHEDLLKKQQQQMVLSKRVLEVNRRDKQLQEQEYSDGLVAKPVGHASSATYGHIESSAEPTTSGSQFQPGVWDKQLNTARPGNEDETEKFEPEGWKPP</sequence>
<evidence type="ECO:0000256" key="1">
    <source>
        <dbReference type="ARBA" id="ARBA00007355"/>
    </source>
</evidence>
<dbReference type="OrthoDB" id="10255576at2759"/>
<dbReference type="Pfam" id="PF05071">
    <property type="entry name" value="NDUFA12"/>
    <property type="match status" value="1"/>
</dbReference>
<organism evidence="3 4">
    <name type="scientific">Paramuricea clavata</name>
    <name type="common">Red gorgonian</name>
    <name type="synonym">Violescent sea-whip</name>
    <dbReference type="NCBI Taxonomy" id="317549"/>
    <lineage>
        <taxon>Eukaryota</taxon>
        <taxon>Metazoa</taxon>
        <taxon>Cnidaria</taxon>
        <taxon>Anthozoa</taxon>
        <taxon>Octocorallia</taxon>
        <taxon>Malacalcyonacea</taxon>
        <taxon>Plexauridae</taxon>
        <taxon>Paramuricea</taxon>
    </lineage>
</organism>
<dbReference type="AlphaFoldDB" id="A0A7D9J2N7"/>
<comment type="caution">
    <text evidence="3">The sequence shown here is derived from an EMBL/GenBank/DDBJ whole genome shotgun (WGS) entry which is preliminary data.</text>
</comment>
<evidence type="ECO:0000256" key="2">
    <source>
        <dbReference type="SAM" id="MobiDB-lite"/>
    </source>
</evidence>
<comment type="similarity">
    <text evidence="1">Belongs to the complex I NDUFA12 subunit family.</text>
</comment>
<reference evidence="3" key="1">
    <citation type="submission" date="2020-04" db="EMBL/GenBank/DDBJ databases">
        <authorList>
            <person name="Alioto T."/>
            <person name="Alioto T."/>
            <person name="Gomez Garrido J."/>
        </authorList>
    </citation>
    <scope>NUCLEOTIDE SEQUENCE</scope>
    <source>
        <strain evidence="3">A484AB</strain>
    </source>
</reference>
<gene>
    <name evidence="3" type="ORF">PACLA_8A066273</name>
</gene>
<name>A0A7D9J2N7_PARCT</name>
<evidence type="ECO:0000313" key="4">
    <source>
        <dbReference type="Proteomes" id="UP001152795"/>
    </source>
</evidence>
<evidence type="ECO:0000313" key="3">
    <source>
        <dbReference type="EMBL" id="CAB4020272.1"/>
    </source>
</evidence>
<dbReference type="GO" id="GO:0032981">
    <property type="term" value="P:mitochondrial respiratory chain complex I assembly"/>
    <property type="evidence" value="ECO:0007669"/>
    <property type="project" value="TreeGrafter"/>
</dbReference>
<feature type="region of interest" description="Disordered" evidence="2">
    <location>
        <begin position="413"/>
        <end position="461"/>
    </location>
</feature>
<feature type="non-terminal residue" evidence="3">
    <location>
        <position position="461"/>
    </location>
</feature>
<dbReference type="PANTHER" id="PTHR32470:SF2">
    <property type="entry name" value="NADH DEHYDROGENASE [UBIQUINONE] 1 ALPHA SUBCOMPLEX ASSEMBLY FACTOR 2"/>
    <property type="match status" value="1"/>
</dbReference>
<accession>A0A7D9J2N7</accession>
<keyword evidence="4" id="KW-1185">Reference proteome</keyword>
<dbReference type="InterPro" id="IPR007763">
    <property type="entry name" value="NDUFA12"/>
</dbReference>
<dbReference type="Proteomes" id="UP001152795">
    <property type="component" value="Unassembled WGS sequence"/>
</dbReference>
<feature type="region of interest" description="Disordered" evidence="2">
    <location>
        <begin position="257"/>
        <end position="277"/>
    </location>
</feature>
<dbReference type="GO" id="GO:0005739">
    <property type="term" value="C:mitochondrion"/>
    <property type="evidence" value="ECO:0007669"/>
    <property type="project" value="TreeGrafter"/>
</dbReference>
<dbReference type="PANTHER" id="PTHR32470">
    <property type="entry name" value="ADH DEHYDROGENASE [UBIQUINONE] 1 ALPHA SUBCOMPLEX ASSEMBLY FACTOR 2"/>
    <property type="match status" value="1"/>
</dbReference>
<feature type="compositionally biased region" description="Basic and acidic residues" evidence="2">
    <location>
        <begin position="452"/>
        <end position="461"/>
    </location>
</feature>
<dbReference type="InterPro" id="IPR052618">
    <property type="entry name" value="ComplexI_NDUFA12"/>
</dbReference>